<proteinExistence type="predicted"/>
<sequence length="365" mass="37675">MGAATPAATPSCRTGPGTGSGSSRSTRARTPPCSASRCGTGTMTDRPELSVEAATACVVTDLGRTSGPARGLAVNGALDQFAARAANALVGNAPTAPLIEATGFGVTLRPSHDILLAVTGAPAEPAVDGLPHPAWSPLSVRAGETVRVGISDAGLRAYVAVHGSFDVPMLMGSCAPDSMIEFGTPVTAGMSLTLHRSHPPLVNRRFGATVFDFGIPRDIGRVPAVLDVIEGPDAAEFGTGLQRLFDSPYTVTPRINHVGLRVAGHVPQRTVTGEVLSRGVPVGAVEAPAGDELLVLMRGRGITAGYPVLAVLTSRALDVAAQLRPGQEIRFRRTSATAATAAYLERRRLLDRVALRARTAFAALS</sequence>
<dbReference type="GO" id="GO:0016787">
    <property type="term" value="F:hydrolase activity"/>
    <property type="evidence" value="ECO:0007669"/>
    <property type="project" value="UniProtKB-KW"/>
</dbReference>
<dbReference type="AlphaFoldDB" id="D9WMK6"/>
<dbReference type="HOGENOM" id="CLU_028967_0_2_11"/>
<dbReference type="InterPro" id="IPR003778">
    <property type="entry name" value="CT_A_B"/>
</dbReference>
<gene>
    <name evidence="6" type="ORF">SSOG_07586</name>
</gene>
<dbReference type="PANTHER" id="PTHR43309">
    <property type="entry name" value="5-OXOPROLINASE SUBUNIT C"/>
    <property type="match status" value="1"/>
</dbReference>
<dbReference type="Proteomes" id="UP000003963">
    <property type="component" value="Unassembled WGS sequence"/>
</dbReference>
<reference evidence="6 7" key="1">
    <citation type="submission" date="2009-02" db="EMBL/GenBank/DDBJ databases">
        <title>Annotation of Streptomyces hygroscopicus strain ATCC 53653.</title>
        <authorList>
            <consortium name="The Broad Institute Genome Sequencing Platform"/>
            <consortium name="Broad Institute Microbial Sequencing Center"/>
            <person name="Fischbach M."/>
            <person name="Godfrey P."/>
            <person name="Ward D."/>
            <person name="Young S."/>
            <person name="Zeng Q."/>
            <person name="Koehrsen M."/>
            <person name="Alvarado L."/>
            <person name="Berlin A.M."/>
            <person name="Bochicchio J."/>
            <person name="Borenstein D."/>
            <person name="Chapman S.B."/>
            <person name="Chen Z."/>
            <person name="Engels R."/>
            <person name="Freedman E."/>
            <person name="Gellesch M."/>
            <person name="Goldberg J."/>
            <person name="Griggs A."/>
            <person name="Gujja S."/>
            <person name="Heilman E.R."/>
            <person name="Heiman D.I."/>
            <person name="Hepburn T.A."/>
            <person name="Howarth C."/>
            <person name="Jen D."/>
            <person name="Larson L."/>
            <person name="Lewis B."/>
            <person name="Mehta T."/>
            <person name="Park D."/>
            <person name="Pearson M."/>
            <person name="Richards J."/>
            <person name="Roberts A."/>
            <person name="Saif S."/>
            <person name="Shea T.D."/>
            <person name="Shenoy N."/>
            <person name="Sisk P."/>
            <person name="Stolte C."/>
            <person name="Sykes S.N."/>
            <person name="Thomson T."/>
            <person name="Walk T."/>
            <person name="White J."/>
            <person name="Yandava C."/>
            <person name="Straight P."/>
            <person name="Clardy J."/>
            <person name="Hung D."/>
            <person name="Kolter R."/>
            <person name="Mekalanos J."/>
            <person name="Walker S."/>
            <person name="Walsh C.T."/>
            <person name="Wieland-Brown L.C."/>
            <person name="Haas B."/>
            <person name="Nusbaum C."/>
            <person name="Birren B."/>
        </authorList>
    </citation>
    <scope>NUCLEOTIDE SEQUENCE [LARGE SCALE GENOMIC DNA]</scope>
    <source>
        <strain evidence="6 7">ATCC 53653</strain>
    </source>
</reference>
<dbReference type="SMART" id="SM00797">
    <property type="entry name" value="AHS2"/>
    <property type="match status" value="1"/>
</dbReference>
<dbReference type="Gene3D" id="2.40.100.10">
    <property type="entry name" value="Cyclophilin-like"/>
    <property type="match status" value="1"/>
</dbReference>
<evidence type="ECO:0000256" key="3">
    <source>
        <dbReference type="ARBA" id="ARBA00022840"/>
    </source>
</evidence>
<keyword evidence="2 6" id="KW-0378">Hydrolase</keyword>
<evidence type="ECO:0000313" key="6">
    <source>
        <dbReference type="EMBL" id="EFL27872.1"/>
    </source>
</evidence>
<evidence type="ECO:0000256" key="2">
    <source>
        <dbReference type="ARBA" id="ARBA00022801"/>
    </source>
</evidence>
<dbReference type="InterPro" id="IPR029000">
    <property type="entry name" value="Cyclophilin-like_dom_sf"/>
</dbReference>
<evidence type="ECO:0000259" key="5">
    <source>
        <dbReference type="SMART" id="SM00797"/>
    </source>
</evidence>
<protein>
    <submittedName>
        <fullName evidence="6">Putative allophanate hydrolase subunit 2 domain protein</fullName>
    </submittedName>
</protein>
<feature type="compositionally biased region" description="Low complexity" evidence="4">
    <location>
        <begin position="10"/>
        <end position="34"/>
    </location>
</feature>
<dbReference type="OrthoDB" id="9768696at2"/>
<evidence type="ECO:0000313" key="7">
    <source>
        <dbReference type="Proteomes" id="UP000003963"/>
    </source>
</evidence>
<dbReference type="EMBL" id="GG657754">
    <property type="protein sequence ID" value="EFL27872.1"/>
    <property type="molecule type" value="Genomic_DNA"/>
</dbReference>
<dbReference type="PANTHER" id="PTHR43309:SF3">
    <property type="entry name" value="5-OXOPROLINASE SUBUNIT C"/>
    <property type="match status" value="1"/>
</dbReference>
<keyword evidence="1" id="KW-0547">Nucleotide-binding</keyword>
<evidence type="ECO:0000256" key="1">
    <source>
        <dbReference type="ARBA" id="ARBA00022741"/>
    </source>
</evidence>
<dbReference type="GO" id="GO:0005524">
    <property type="term" value="F:ATP binding"/>
    <property type="evidence" value="ECO:0007669"/>
    <property type="project" value="UniProtKB-KW"/>
</dbReference>
<evidence type="ECO:0000256" key="4">
    <source>
        <dbReference type="SAM" id="MobiDB-lite"/>
    </source>
</evidence>
<name>D9WMK6_9ACTN</name>
<dbReference type="InterPro" id="IPR052708">
    <property type="entry name" value="PxpC"/>
</dbReference>
<organism evidence="6 7">
    <name type="scientific">Streptomyces himastatinicus ATCC 53653</name>
    <dbReference type="NCBI Taxonomy" id="457427"/>
    <lineage>
        <taxon>Bacteria</taxon>
        <taxon>Bacillati</taxon>
        <taxon>Actinomycetota</taxon>
        <taxon>Actinomycetes</taxon>
        <taxon>Kitasatosporales</taxon>
        <taxon>Streptomycetaceae</taxon>
        <taxon>Streptomyces</taxon>
        <taxon>Streptomyces violaceusniger group</taxon>
    </lineage>
</organism>
<feature type="domain" description="Carboxyltransferase" evidence="5">
    <location>
        <begin position="69"/>
        <end position="349"/>
    </location>
</feature>
<feature type="region of interest" description="Disordered" evidence="4">
    <location>
        <begin position="1"/>
        <end position="44"/>
    </location>
</feature>
<dbReference type="STRING" id="457427.SSOG_07586"/>
<keyword evidence="7" id="KW-1185">Reference proteome</keyword>
<accession>D9WMK6</accession>
<keyword evidence="3" id="KW-0067">ATP-binding</keyword>
<dbReference type="Pfam" id="PF02626">
    <property type="entry name" value="CT_A_B"/>
    <property type="match status" value="1"/>
</dbReference>